<comment type="caution">
    <text evidence="1">The sequence shown here is derived from an EMBL/GenBank/DDBJ whole genome shotgun (WGS) entry which is preliminary data.</text>
</comment>
<accession>A0A8J4SV90</accession>
<evidence type="ECO:0000313" key="2">
    <source>
        <dbReference type="Proteomes" id="UP000748531"/>
    </source>
</evidence>
<gene>
    <name evidence="1" type="ORF">PHET_00394</name>
</gene>
<protein>
    <submittedName>
        <fullName evidence="1">Uncharacterized protein</fullName>
    </submittedName>
</protein>
<proteinExistence type="predicted"/>
<dbReference type="Proteomes" id="UP000748531">
    <property type="component" value="Unassembled WGS sequence"/>
</dbReference>
<keyword evidence="2" id="KW-1185">Reference proteome</keyword>
<organism evidence="1 2">
    <name type="scientific">Paragonimus heterotremus</name>
    <dbReference type="NCBI Taxonomy" id="100268"/>
    <lineage>
        <taxon>Eukaryota</taxon>
        <taxon>Metazoa</taxon>
        <taxon>Spiralia</taxon>
        <taxon>Lophotrochozoa</taxon>
        <taxon>Platyhelminthes</taxon>
        <taxon>Trematoda</taxon>
        <taxon>Digenea</taxon>
        <taxon>Plagiorchiida</taxon>
        <taxon>Troglotremata</taxon>
        <taxon>Troglotrematidae</taxon>
        <taxon>Paragonimus</taxon>
    </lineage>
</organism>
<dbReference type="EMBL" id="LUCH01000089">
    <property type="protein sequence ID" value="KAF5406125.1"/>
    <property type="molecule type" value="Genomic_DNA"/>
</dbReference>
<dbReference type="AlphaFoldDB" id="A0A8J4SV90"/>
<reference evidence="1" key="1">
    <citation type="submission" date="2019-05" db="EMBL/GenBank/DDBJ databases">
        <title>Annotation for the trematode Paragonimus heterotremus.</title>
        <authorList>
            <person name="Choi Y.-J."/>
        </authorList>
    </citation>
    <scope>NUCLEOTIDE SEQUENCE</scope>
    <source>
        <strain evidence="1">LC</strain>
    </source>
</reference>
<name>A0A8J4SV90_9TREM</name>
<evidence type="ECO:0000313" key="1">
    <source>
        <dbReference type="EMBL" id="KAF5406125.1"/>
    </source>
</evidence>
<sequence>MNADRRPKEKPGCTRDVNEHNVKYCLLPKRYKSHRIKRVRCDRPQVSDSKVSGSITEYRYSVEVSKYSKNG</sequence>